<dbReference type="Proteomes" id="UP000004550">
    <property type="component" value="Chromosome"/>
</dbReference>
<dbReference type="PANTHER" id="PTHR42871">
    <property type="entry name" value="CITRATE SYNTHASE"/>
    <property type="match status" value="1"/>
</dbReference>
<dbReference type="InterPro" id="IPR010953">
    <property type="entry name" value="Citrate_synthase_typ-I"/>
</dbReference>
<proteinExistence type="inferred from homology"/>
<feature type="active site" evidence="8">
    <location>
        <position position="363"/>
    </location>
</feature>
<dbReference type="GO" id="GO:0036440">
    <property type="term" value="F:citrate synthase activity"/>
    <property type="evidence" value="ECO:0007669"/>
    <property type="project" value="UniProtKB-EC"/>
</dbReference>
<evidence type="ECO:0000313" key="12">
    <source>
        <dbReference type="Proteomes" id="UP000004550"/>
    </source>
</evidence>
<comment type="catalytic activity">
    <reaction evidence="5 9">
        <text>oxaloacetate + acetyl-CoA + H2O = citrate + CoA + H(+)</text>
        <dbReference type="Rhea" id="RHEA:16845"/>
        <dbReference type="ChEBI" id="CHEBI:15377"/>
        <dbReference type="ChEBI" id="CHEBI:15378"/>
        <dbReference type="ChEBI" id="CHEBI:16452"/>
        <dbReference type="ChEBI" id="CHEBI:16947"/>
        <dbReference type="ChEBI" id="CHEBI:57287"/>
        <dbReference type="ChEBI" id="CHEBI:57288"/>
        <dbReference type="EC" id="2.3.3.16"/>
    </reaction>
</comment>
<evidence type="ECO:0000256" key="7">
    <source>
        <dbReference type="PIRNR" id="PIRNR001369"/>
    </source>
</evidence>
<dbReference type="InterPro" id="IPR002020">
    <property type="entry name" value="Citrate_synthase"/>
</dbReference>
<comment type="similarity">
    <text evidence="2 7 10">Belongs to the citrate synthase family.</text>
</comment>
<dbReference type="NCBIfam" id="NF004126">
    <property type="entry name" value="PRK05614.1"/>
    <property type="match status" value="1"/>
</dbReference>
<dbReference type="PIRSF" id="PIRSF001369">
    <property type="entry name" value="Citrate_synth"/>
    <property type="match status" value="1"/>
</dbReference>
<dbReference type="InterPro" id="IPR016142">
    <property type="entry name" value="Citrate_synth-like_lrg_a-sub"/>
</dbReference>
<gene>
    <name evidence="11" type="primary">gltA</name>
    <name evidence="11" type="ORF">SIDU_09600</name>
</gene>
<dbReference type="UniPathway" id="UPA00223">
    <property type="reaction ID" value="UER00717"/>
</dbReference>
<evidence type="ECO:0000256" key="5">
    <source>
        <dbReference type="ARBA" id="ARBA00049288"/>
    </source>
</evidence>
<evidence type="ECO:0000256" key="3">
    <source>
        <dbReference type="ARBA" id="ARBA00022532"/>
    </source>
</evidence>
<dbReference type="InterPro" id="IPR016143">
    <property type="entry name" value="Citrate_synth-like_sm_a-sub"/>
</dbReference>
<evidence type="ECO:0000256" key="10">
    <source>
        <dbReference type="RuleBase" id="RU003406"/>
    </source>
</evidence>
<sequence>MSDNNAILSVGGDAKDYAILNGTVGPQVIDVRKLYANTGMFTYDPGFTSTASCDSGLTYIDGDKGILLHRGYPIDQLAEQSSFMEVSYLLLNGELPSKKELEDFTRTITRHTMVHEQLTTFYRGFRRDAHPMAIMCGVVGALSAFYHDSTDINDPEQRKIASHRLIAKMPTIAAMAYKYSVGQPFVYPRNDLSYTANFLNMTFSVPAEEYVIDPVVVDAMDKIFTLHADHEQNASTSTVRLAGSSGANPFACIAAGIACLWGPAHGGANEAALNMLREIGTVDRIPEYIARAKNKDDPFRLMGFGHRVYKNYDPRATVMQKTAKDVLEKLGVNDPIFDVAKELEQIALNDPYFIEKKLYPNVDFYSGVILSAIGFPTEMFTVLFALARTVGWVAQWNEMISDPAQKIGRPRQLYTGPAQRDYVPVEKR</sequence>
<dbReference type="RefSeq" id="WP_007687747.1">
    <property type="nucleotide sequence ID" value="NZ_CP013070.1"/>
</dbReference>
<protein>
    <recommendedName>
        <fullName evidence="6 7">Citrate synthase</fullName>
    </recommendedName>
</protein>
<feature type="active site" evidence="8">
    <location>
        <position position="306"/>
    </location>
</feature>
<organism evidence="11 12">
    <name type="scientific">Sphingobium indicum (strain DSM 16412 / CCM 7286 / MTCC 6364 / B90A)</name>
    <dbReference type="NCBI Taxonomy" id="861109"/>
    <lineage>
        <taxon>Bacteria</taxon>
        <taxon>Pseudomonadati</taxon>
        <taxon>Pseudomonadota</taxon>
        <taxon>Alphaproteobacteria</taxon>
        <taxon>Sphingomonadales</taxon>
        <taxon>Sphingomonadaceae</taxon>
        <taxon>Sphingobium</taxon>
    </lineage>
</organism>
<keyword evidence="4 7" id="KW-0808">Transferase</keyword>
<comment type="pathway">
    <text evidence="1 9">Carbohydrate metabolism; tricarboxylic acid cycle; isocitrate from oxaloacetate: step 1/2.</text>
</comment>
<keyword evidence="3 9" id="KW-0816">Tricarboxylic acid cycle</keyword>
<name>A0A1L5BTX6_SPHIB</name>
<dbReference type="Gene3D" id="1.10.580.10">
    <property type="entry name" value="Citrate Synthase, domain 1"/>
    <property type="match status" value="1"/>
</dbReference>
<keyword evidence="11" id="KW-0012">Acyltransferase</keyword>
<evidence type="ECO:0000256" key="6">
    <source>
        <dbReference type="NCBIfam" id="TIGR01798"/>
    </source>
</evidence>
<evidence type="ECO:0000313" key="11">
    <source>
        <dbReference type="EMBL" id="APL96315.1"/>
    </source>
</evidence>
<dbReference type="GeneID" id="29272546"/>
<reference evidence="11 12" key="1">
    <citation type="journal article" date="2012" name="J. Bacteriol.">
        <title>Genome sequence of Sphingobium indicum B90A, a hexachlorocyclohexane-degrading bacterium.</title>
        <authorList>
            <person name="Anand S."/>
            <person name="Sangwan N."/>
            <person name="Lata P."/>
            <person name="Kaur J."/>
            <person name="Dua A."/>
            <person name="Singh A.K."/>
            <person name="Verma M."/>
            <person name="Kaur J."/>
            <person name="Khurana J.P."/>
            <person name="Khurana P."/>
            <person name="Mathur S."/>
            <person name="Lal R."/>
        </authorList>
    </citation>
    <scope>NUCLEOTIDE SEQUENCE [LARGE SCALE GENOMIC DNA]</scope>
    <source>
        <strain evidence="12">DSM 16412 / CCM 7286 / MTCC 6364 / B90A</strain>
    </source>
</reference>
<dbReference type="NCBIfam" id="TIGR01798">
    <property type="entry name" value="cit_synth_I"/>
    <property type="match status" value="1"/>
</dbReference>
<dbReference type="Gene3D" id="2.20.28.60">
    <property type="match status" value="1"/>
</dbReference>
<dbReference type="Pfam" id="PF00285">
    <property type="entry name" value="Citrate_synt"/>
    <property type="match status" value="1"/>
</dbReference>
<evidence type="ECO:0000256" key="1">
    <source>
        <dbReference type="ARBA" id="ARBA00004751"/>
    </source>
</evidence>
<dbReference type="PRINTS" id="PR00143">
    <property type="entry name" value="CITRTSNTHASE"/>
</dbReference>
<dbReference type="GO" id="GO:0006099">
    <property type="term" value="P:tricarboxylic acid cycle"/>
    <property type="evidence" value="ECO:0007669"/>
    <property type="project" value="UniProtKB-UniRule"/>
</dbReference>
<dbReference type="EMBL" id="CP013070">
    <property type="protein sequence ID" value="APL96315.1"/>
    <property type="molecule type" value="Genomic_DNA"/>
</dbReference>
<dbReference type="GO" id="GO:0005737">
    <property type="term" value="C:cytoplasm"/>
    <property type="evidence" value="ECO:0007669"/>
    <property type="project" value="InterPro"/>
</dbReference>
<dbReference type="InterPro" id="IPR024176">
    <property type="entry name" value="Citrate_synthase_bac-typ"/>
</dbReference>
<dbReference type="Gene3D" id="1.10.230.10">
    <property type="entry name" value="Cytochrome P450-Terp, domain 2"/>
    <property type="match status" value="1"/>
</dbReference>
<dbReference type="PROSITE" id="PS00480">
    <property type="entry name" value="CITRATE_SYNTHASE"/>
    <property type="match status" value="1"/>
</dbReference>
<dbReference type="SUPFAM" id="SSF48256">
    <property type="entry name" value="Citrate synthase"/>
    <property type="match status" value="1"/>
</dbReference>
<dbReference type="PANTHER" id="PTHR42871:SF1">
    <property type="entry name" value="CITRATE SYNTHASE"/>
    <property type="match status" value="1"/>
</dbReference>
<dbReference type="InterPro" id="IPR019810">
    <property type="entry name" value="Citrate_synthase_AS"/>
</dbReference>
<evidence type="ECO:0000256" key="4">
    <source>
        <dbReference type="ARBA" id="ARBA00022679"/>
    </source>
</evidence>
<dbReference type="CDD" id="cd06114">
    <property type="entry name" value="EcCS_like"/>
    <property type="match status" value="1"/>
</dbReference>
<dbReference type="AlphaFoldDB" id="A0A1L5BTX6"/>
<evidence type="ECO:0000256" key="9">
    <source>
        <dbReference type="RuleBase" id="RU003370"/>
    </source>
</evidence>
<evidence type="ECO:0000256" key="2">
    <source>
        <dbReference type="ARBA" id="ARBA00010566"/>
    </source>
</evidence>
<dbReference type="InterPro" id="IPR036969">
    <property type="entry name" value="Citrate_synthase_sf"/>
</dbReference>
<dbReference type="FunFam" id="1.10.230.10:FF:000002">
    <property type="entry name" value="Citrate synthase"/>
    <property type="match status" value="1"/>
</dbReference>
<dbReference type="KEGG" id="sinb:SIDU_09600"/>
<accession>A0A1L5BTX6</accession>
<evidence type="ECO:0000256" key="8">
    <source>
        <dbReference type="PIRSR" id="PIRSR001369-1"/>
    </source>
</evidence>